<dbReference type="EMBL" id="NEXE01000188">
    <property type="protein sequence ID" value="PSN87052.1"/>
    <property type="molecule type" value="Genomic_DNA"/>
</dbReference>
<reference evidence="1 2" key="1">
    <citation type="submission" date="2017-04" db="EMBL/GenBank/DDBJ databases">
        <title>Novel microbial lineages endemic to geothermal iron-oxide mats fill important gaps in the evolutionary history of Archaea.</title>
        <authorList>
            <person name="Jay Z.J."/>
            <person name="Beam J.P."/>
            <person name="Dlakic M."/>
            <person name="Rusch D.B."/>
            <person name="Kozubal M.A."/>
            <person name="Inskeep W.P."/>
        </authorList>
    </citation>
    <scope>NUCLEOTIDE SEQUENCE [LARGE SCALE GENOMIC DNA]</scope>
    <source>
        <strain evidence="1">OSP_D</strain>
    </source>
</reference>
<dbReference type="AlphaFoldDB" id="A0A2R6AL00"/>
<sequence length="164" mass="18813">MDSGGEQDEYFWGTPSGDTYLYHITPEENLPSILKEGLKPMVGETWREMGATEDTAKPTVFFYPEDEWGYIPYLFEAYEAGKKKRCVLLRVHEKALYGLKKGEEVGAETAYYFKLYNLPEEMCEPGEPGCARIWEVWCTKRIPPEAIEVVGRPVKPEREACRSA</sequence>
<name>A0A2R6AL00_9ARCH</name>
<proteinExistence type="predicted"/>
<organism evidence="1 2">
    <name type="scientific">Candidatus Marsarchaeota G2 archaeon OSP_D</name>
    <dbReference type="NCBI Taxonomy" id="1978157"/>
    <lineage>
        <taxon>Archaea</taxon>
        <taxon>Candidatus Marsarchaeota</taxon>
        <taxon>Candidatus Marsarchaeota group 2</taxon>
    </lineage>
</organism>
<accession>A0A2R6AL00</accession>
<evidence type="ECO:0000313" key="1">
    <source>
        <dbReference type="EMBL" id="PSN87052.1"/>
    </source>
</evidence>
<evidence type="ECO:0000313" key="2">
    <source>
        <dbReference type="Proteomes" id="UP000240322"/>
    </source>
</evidence>
<gene>
    <name evidence="1" type="ORF">B9Q03_11230</name>
</gene>
<protein>
    <submittedName>
        <fullName evidence="1">Uncharacterized protein</fullName>
    </submittedName>
</protein>
<dbReference type="Proteomes" id="UP000240322">
    <property type="component" value="Unassembled WGS sequence"/>
</dbReference>
<comment type="caution">
    <text evidence="1">The sequence shown here is derived from an EMBL/GenBank/DDBJ whole genome shotgun (WGS) entry which is preliminary data.</text>
</comment>